<dbReference type="EMBL" id="MQWD01000001">
    <property type="protein sequence ID" value="PAP75008.1"/>
    <property type="molecule type" value="Genomic_DNA"/>
</dbReference>
<comment type="cofactor">
    <cofactor evidence="2">
        <name>Mn(2+)</name>
        <dbReference type="ChEBI" id="CHEBI:29035"/>
    </cofactor>
</comment>
<dbReference type="RefSeq" id="WP_095508634.1">
    <property type="nucleotide sequence ID" value="NZ_MQWD01000001.1"/>
</dbReference>
<evidence type="ECO:0000256" key="2">
    <source>
        <dbReference type="ARBA" id="ARBA00001936"/>
    </source>
</evidence>
<dbReference type="InterPro" id="IPR039763">
    <property type="entry name" value="ARMT1"/>
</dbReference>
<accession>A0A271IVR3</accession>
<dbReference type="PANTHER" id="PTHR12260:SF6">
    <property type="entry name" value="DAMAGE-CONTROL PHOSPHATASE ARMT1"/>
    <property type="match status" value="1"/>
</dbReference>
<dbReference type="OrthoDB" id="146189at2"/>
<keyword evidence="5" id="KW-0378">Hydrolase</keyword>
<evidence type="ECO:0000256" key="7">
    <source>
        <dbReference type="ARBA" id="ARBA00048809"/>
    </source>
</evidence>
<dbReference type="Proteomes" id="UP000216339">
    <property type="component" value="Unassembled WGS sequence"/>
</dbReference>
<dbReference type="AlphaFoldDB" id="A0A271IVR3"/>
<evidence type="ECO:0000256" key="6">
    <source>
        <dbReference type="ARBA" id="ARBA00023211"/>
    </source>
</evidence>
<evidence type="ECO:0000259" key="8">
    <source>
        <dbReference type="Pfam" id="PF01937"/>
    </source>
</evidence>
<dbReference type="InterPro" id="IPR002791">
    <property type="entry name" value="ARMT1-like_metal-bd"/>
</dbReference>
<proteinExistence type="inferred from homology"/>
<name>A0A271IVR3_9BACT</name>
<dbReference type="SUPFAM" id="SSF111321">
    <property type="entry name" value="AF1104-like"/>
    <property type="match status" value="1"/>
</dbReference>
<keyword evidence="6" id="KW-0464">Manganese</keyword>
<comment type="catalytic activity">
    <reaction evidence="7">
        <text>beta-D-fructose 6-phosphate = dihydroxyacetone + D-glyceraldehyde 3-phosphate</text>
        <dbReference type="Rhea" id="RHEA:28002"/>
        <dbReference type="ChEBI" id="CHEBI:16016"/>
        <dbReference type="ChEBI" id="CHEBI:57634"/>
        <dbReference type="ChEBI" id="CHEBI:59776"/>
    </reaction>
</comment>
<reference evidence="9 10" key="1">
    <citation type="submission" date="2016-11" db="EMBL/GenBank/DDBJ databases">
        <title>Study of marine rhodopsin-containing bacteria.</title>
        <authorList>
            <person name="Yoshizawa S."/>
            <person name="Kumagai Y."/>
            <person name="Kogure K."/>
        </authorList>
    </citation>
    <scope>NUCLEOTIDE SEQUENCE [LARGE SCALE GENOMIC DNA]</scope>
    <source>
        <strain evidence="9 10">SAORIC-28</strain>
    </source>
</reference>
<dbReference type="Pfam" id="PF01937">
    <property type="entry name" value="ARMT1-like_dom"/>
    <property type="match status" value="1"/>
</dbReference>
<keyword evidence="4" id="KW-0479">Metal-binding</keyword>
<dbReference type="GO" id="GO:0046872">
    <property type="term" value="F:metal ion binding"/>
    <property type="evidence" value="ECO:0007669"/>
    <property type="project" value="UniProtKB-KW"/>
</dbReference>
<evidence type="ECO:0000256" key="3">
    <source>
        <dbReference type="ARBA" id="ARBA00009519"/>
    </source>
</evidence>
<dbReference type="Gene3D" id="1.20.930.60">
    <property type="match status" value="1"/>
</dbReference>
<dbReference type="InterPro" id="IPR036075">
    <property type="entry name" value="ARMT-1-like_metal-bd_sf"/>
</dbReference>
<evidence type="ECO:0000256" key="4">
    <source>
        <dbReference type="ARBA" id="ARBA00022723"/>
    </source>
</evidence>
<organism evidence="9 10">
    <name type="scientific">Rubrivirga marina</name>
    <dbReference type="NCBI Taxonomy" id="1196024"/>
    <lineage>
        <taxon>Bacteria</taxon>
        <taxon>Pseudomonadati</taxon>
        <taxon>Rhodothermota</taxon>
        <taxon>Rhodothermia</taxon>
        <taxon>Rhodothermales</taxon>
        <taxon>Rubricoccaceae</taxon>
        <taxon>Rubrivirga</taxon>
    </lineage>
</organism>
<dbReference type="Gene3D" id="3.40.50.10880">
    <property type="entry name" value="Uncharacterised protein PF01937, DUF89, domain 3"/>
    <property type="match status" value="1"/>
</dbReference>
<dbReference type="PANTHER" id="PTHR12260">
    <property type="entry name" value="DAMAGE-CONTROL PHOSPHATASE ARMT1"/>
    <property type="match status" value="1"/>
</dbReference>
<feature type="domain" description="Damage-control phosphatase ARMT1-like metal-binding" evidence="8">
    <location>
        <begin position="22"/>
        <end position="354"/>
    </location>
</feature>
<evidence type="ECO:0000313" key="9">
    <source>
        <dbReference type="EMBL" id="PAP75008.1"/>
    </source>
</evidence>
<comment type="catalytic activity">
    <reaction evidence="1">
        <text>beta-D-fructose 1-phosphate + H2O = D-fructose + phosphate</text>
        <dbReference type="Rhea" id="RHEA:35603"/>
        <dbReference type="ChEBI" id="CHEBI:15377"/>
        <dbReference type="ChEBI" id="CHEBI:37721"/>
        <dbReference type="ChEBI" id="CHEBI:43474"/>
        <dbReference type="ChEBI" id="CHEBI:138881"/>
    </reaction>
</comment>
<dbReference type="GO" id="GO:0006974">
    <property type="term" value="P:DNA damage response"/>
    <property type="evidence" value="ECO:0007669"/>
    <property type="project" value="TreeGrafter"/>
</dbReference>
<keyword evidence="10" id="KW-1185">Reference proteome</keyword>
<evidence type="ECO:0000313" key="10">
    <source>
        <dbReference type="Proteomes" id="UP000216339"/>
    </source>
</evidence>
<comment type="caution">
    <text evidence="9">The sequence shown here is derived from an EMBL/GenBank/DDBJ whole genome shotgun (WGS) entry which is preliminary data.</text>
</comment>
<gene>
    <name evidence="9" type="ORF">BSZ37_00350</name>
</gene>
<sequence length="386" mass="41913">MPRPPAVRTDGSNAFAHVSMRERVPRLLHETADRNADAPWMADGLRRLADAIAADAPLPHLELAPDADLWRPIRAAHDGESWLDTEWLFAEYFAYRMAMDAARYLDTGRDPFAPVKRDEMTSDALWEALADGLDDRGEGEGVVARTLRRALWGNRLDLSIAASAAQGTAAHEDHLLADHAEAAEAALRRAAPGTVHVVMDNAGTEQVLDYVLADLLLEHELAERVVLHVKALPVLVSDAIVPDVHALLDLMVDRGGEPAGLAGRLRQSMEAGRLRVVPDVFWNTPGRFWDLPPRLGRAFAGASLVVLKGDANYRRATNDAIWPLDATLADALGGFPAPVVALRTIKSDTLVGVDPDRQRGLDAAEPDWRTSGTYGVVQFVEPGASA</sequence>
<dbReference type="GO" id="GO:0016791">
    <property type="term" value="F:phosphatase activity"/>
    <property type="evidence" value="ECO:0007669"/>
    <property type="project" value="TreeGrafter"/>
</dbReference>
<protein>
    <recommendedName>
        <fullName evidence="8">Damage-control phosphatase ARMT1-like metal-binding domain-containing protein</fullName>
    </recommendedName>
</protein>
<comment type="similarity">
    <text evidence="3">Belongs to the damage-control phosphatase family. Sugar phosphate phosphatase III subfamily.</text>
</comment>
<evidence type="ECO:0000256" key="1">
    <source>
        <dbReference type="ARBA" id="ARBA00001326"/>
    </source>
</evidence>
<evidence type="ECO:0000256" key="5">
    <source>
        <dbReference type="ARBA" id="ARBA00022801"/>
    </source>
</evidence>